<name>A0ABP9MVI8_9GAMM</name>
<feature type="domain" description="Bacterial Ig-like" evidence="2">
    <location>
        <begin position="141"/>
        <end position="229"/>
    </location>
</feature>
<accession>A0ABP9MVI8</accession>
<organism evidence="4 5">
    <name type="scientific">Wohlfahrtiimonas larvae</name>
    <dbReference type="NCBI Taxonomy" id="1157986"/>
    <lineage>
        <taxon>Bacteria</taxon>
        <taxon>Pseudomonadati</taxon>
        <taxon>Pseudomonadota</taxon>
        <taxon>Gammaproteobacteria</taxon>
        <taxon>Cardiobacteriales</taxon>
        <taxon>Ignatzschineriaceae</taxon>
        <taxon>Wohlfahrtiimonas</taxon>
    </lineage>
</organism>
<dbReference type="Pfam" id="PF19077">
    <property type="entry name" value="Big_13"/>
    <property type="match status" value="2"/>
</dbReference>
<dbReference type="Proteomes" id="UP001500631">
    <property type="component" value="Unassembled WGS sequence"/>
</dbReference>
<dbReference type="Pfam" id="PF22783">
    <property type="entry name" value="BapA_N"/>
    <property type="match status" value="1"/>
</dbReference>
<keyword evidence="5" id="KW-1185">Reference proteome</keyword>
<dbReference type="Gene3D" id="2.60.40.10">
    <property type="entry name" value="Immunoglobulins"/>
    <property type="match status" value="2"/>
</dbReference>
<feature type="domain" description="Bacterial Ig-like" evidence="2">
    <location>
        <begin position="326"/>
        <end position="423"/>
    </location>
</feature>
<gene>
    <name evidence="4" type="ORF">GCM10023338_20120</name>
</gene>
<dbReference type="InterPro" id="IPR044016">
    <property type="entry name" value="Big_13"/>
</dbReference>
<dbReference type="RefSeq" id="WP_345667988.1">
    <property type="nucleotide sequence ID" value="NZ_BAABKE010000007.1"/>
</dbReference>
<proteinExistence type="predicted"/>
<feature type="region of interest" description="Disordered" evidence="1">
    <location>
        <begin position="326"/>
        <end position="350"/>
    </location>
</feature>
<dbReference type="NCBIfam" id="NF033677">
    <property type="entry name" value="biofilm_BapA_N"/>
    <property type="match status" value="1"/>
</dbReference>
<feature type="domain" description="Biofilm-associated protein BapA-like prefix-like" evidence="3">
    <location>
        <begin position="1"/>
        <end position="87"/>
    </location>
</feature>
<evidence type="ECO:0000259" key="3">
    <source>
        <dbReference type="Pfam" id="PF22783"/>
    </source>
</evidence>
<evidence type="ECO:0000313" key="4">
    <source>
        <dbReference type="EMBL" id="GAA5102625.1"/>
    </source>
</evidence>
<evidence type="ECO:0008006" key="6">
    <source>
        <dbReference type="Google" id="ProtNLM"/>
    </source>
</evidence>
<comment type="caution">
    <text evidence="4">The sequence shown here is derived from an EMBL/GenBank/DDBJ whole genome shotgun (WGS) entry which is preliminary data.</text>
</comment>
<dbReference type="InterPro" id="IPR013783">
    <property type="entry name" value="Ig-like_fold"/>
</dbReference>
<protein>
    <recommendedName>
        <fullName evidence="6">BapA prefix-like domain-containing protein</fullName>
    </recommendedName>
</protein>
<dbReference type="EMBL" id="BAABKE010000007">
    <property type="protein sequence ID" value="GAA5102625.1"/>
    <property type="molecule type" value="Genomic_DNA"/>
</dbReference>
<dbReference type="InterPro" id="IPR048051">
    <property type="entry name" value="BapA-like_prefix-like"/>
</dbReference>
<evidence type="ECO:0000256" key="1">
    <source>
        <dbReference type="SAM" id="MobiDB-lite"/>
    </source>
</evidence>
<reference evidence="5" key="1">
    <citation type="journal article" date="2019" name="Int. J. Syst. Evol. Microbiol.">
        <title>The Global Catalogue of Microorganisms (GCM) 10K type strain sequencing project: providing services to taxonomists for standard genome sequencing and annotation.</title>
        <authorList>
            <consortium name="The Broad Institute Genomics Platform"/>
            <consortium name="The Broad Institute Genome Sequencing Center for Infectious Disease"/>
            <person name="Wu L."/>
            <person name="Ma J."/>
        </authorList>
    </citation>
    <scope>NUCLEOTIDE SEQUENCE [LARGE SCALE GENOMIC DNA]</scope>
    <source>
        <strain evidence="5">JCM 18424</strain>
    </source>
</reference>
<evidence type="ECO:0000259" key="2">
    <source>
        <dbReference type="Pfam" id="PF19077"/>
    </source>
</evidence>
<evidence type="ECO:0000313" key="5">
    <source>
        <dbReference type="Proteomes" id="UP001500631"/>
    </source>
</evidence>
<sequence>MSTFVIVDKKSLNEISVDASNINLKAPSNVHTKLYRDDVAEFIQDGNNLILKLKNGKTITIANFFVKQDDEESELVFEDEDCGLPWLPFLLGGAGVAGAIAAVASDNGGDKNTTYPEVPTEQSITPTVTVTGYEDNVGKIVGNVKSGEATDDNKPVISGTATNAKTVEVTITDAEGQVLTKTATVEDGKWSLPELTEVLADGKVTITAVAKDALGRPVTSNTYEVTVDTKVDAGKPEIVTDLDGDSTITTTVDPEDVTKVEVIDPTTKQPIPGLVVKGPDDKGQVIITGKVPTDVMPELKVTDNVGNEKQVPIVDQTPKATVEVTGYDDNEGSIQGNVESGKATDDNTPVISGTATNAKTVEVTITDAEGQVLTKTATVEDGKWSLPELTEVLADGKVTITAVAKDALGRPVTSNTYEVIVDTKVDAGKPEIVTDLDGDSTITTTVDPKDVTKVEIVDKDGNPILDVKTGEPLVGKPDPITGEVKIEGKIPKGIEPELKVTDHVGNEGKTSIVDKTPTYTLLVEGNGDDTITGPDDSNNVLIGDQGGLHTNFVAGQDHNVAVVLDVSGSIVGD</sequence>